<protein>
    <submittedName>
        <fullName evidence="4">MgtE intracellular region</fullName>
    </submittedName>
</protein>
<dbReference type="OrthoDB" id="8919at2157"/>
<dbReference type="Pfam" id="PF05239">
    <property type="entry name" value="PRC"/>
    <property type="match status" value="1"/>
</dbReference>
<dbReference type="InterPro" id="IPR027275">
    <property type="entry name" value="PRC-brl_dom"/>
</dbReference>
<dbReference type="SUPFAM" id="SSF54631">
    <property type="entry name" value="CBS-domain pair"/>
    <property type="match status" value="1"/>
</dbReference>
<dbReference type="InterPro" id="IPR006668">
    <property type="entry name" value="Mg_transptr_MgtE_intracell_dom"/>
</dbReference>
<dbReference type="Proteomes" id="UP000002408">
    <property type="component" value="Chromosome"/>
</dbReference>
<dbReference type="Pfam" id="PF00571">
    <property type="entry name" value="CBS"/>
    <property type="match status" value="1"/>
</dbReference>
<accession>A7I893</accession>
<dbReference type="EMBL" id="CP000780">
    <property type="protein sequence ID" value="ABS55954.1"/>
    <property type="molecule type" value="Genomic_DNA"/>
</dbReference>
<dbReference type="RefSeq" id="WP_012106987.1">
    <property type="nucleotide sequence ID" value="NC_009712.1"/>
</dbReference>
<dbReference type="KEGG" id="mbn:Mboo_1436"/>
<dbReference type="HOGENOM" id="CLU_030870_1_0_2"/>
<dbReference type="Gene3D" id="1.25.60.10">
    <property type="entry name" value="MgtE N-terminal domain-like"/>
    <property type="match status" value="1"/>
</dbReference>
<dbReference type="InterPro" id="IPR006669">
    <property type="entry name" value="MgtE_transporter"/>
</dbReference>
<evidence type="ECO:0000313" key="5">
    <source>
        <dbReference type="Proteomes" id="UP000002408"/>
    </source>
</evidence>
<dbReference type="PANTHER" id="PTHR43773:SF1">
    <property type="entry name" value="MAGNESIUM TRANSPORTER MGTE"/>
    <property type="match status" value="1"/>
</dbReference>
<dbReference type="SMART" id="SM00924">
    <property type="entry name" value="MgtE_N"/>
    <property type="match status" value="1"/>
</dbReference>
<keyword evidence="5" id="KW-1185">Reference proteome</keyword>
<keyword evidence="1" id="KW-0028">Amino-acid biosynthesis</keyword>
<dbReference type="Pfam" id="PF03448">
    <property type="entry name" value="MgtE_N"/>
    <property type="match status" value="1"/>
</dbReference>
<evidence type="ECO:0000256" key="2">
    <source>
        <dbReference type="PROSITE-ProRule" id="PRU00703"/>
    </source>
</evidence>
<dbReference type="PANTHER" id="PTHR43773">
    <property type="entry name" value="MAGNESIUM TRANSPORTER MGTE"/>
    <property type="match status" value="1"/>
</dbReference>
<dbReference type="AlphaFoldDB" id="A7I893"/>
<dbReference type="GeneID" id="5410753"/>
<dbReference type="GO" id="GO:0016020">
    <property type="term" value="C:membrane"/>
    <property type="evidence" value="ECO:0007669"/>
    <property type="project" value="InterPro"/>
</dbReference>
<dbReference type="Gene3D" id="3.10.580.10">
    <property type="entry name" value="CBS-domain"/>
    <property type="match status" value="1"/>
</dbReference>
<organism evidence="4 5">
    <name type="scientific">Methanoregula boonei (strain DSM 21154 / JCM 14090 / 6A8)</name>
    <dbReference type="NCBI Taxonomy" id="456442"/>
    <lineage>
        <taxon>Archaea</taxon>
        <taxon>Methanobacteriati</taxon>
        <taxon>Methanobacteriota</taxon>
        <taxon>Stenosarchaea group</taxon>
        <taxon>Methanomicrobia</taxon>
        <taxon>Methanomicrobiales</taxon>
        <taxon>Methanoregulaceae</taxon>
        <taxon>Methanoregula</taxon>
    </lineage>
</organism>
<dbReference type="SMART" id="SM00116">
    <property type="entry name" value="CBS"/>
    <property type="match status" value="1"/>
</dbReference>
<keyword evidence="1" id="KW-0486">Methionine biosynthesis</keyword>
<evidence type="ECO:0000259" key="3">
    <source>
        <dbReference type="PROSITE" id="PS51371"/>
    </source>
</evidence>
<dbReference type="GO" id="GO:0015095">
    <property type="term" value="F:magnesium ion transmembrane transporter activity"/>
    <property type="evidence" value="ECO:0007669"/>
    <property type="project" value="InterPro"/>
</dbReference>
<reference evidence="5" key="1">
    <citation type="journal article" date="2015" name="Microbiology">
        <title>Genome of Methanoregula boonei 6A8 reveals adaptations to oligotrophic peatland environments.</title>
        <authorList>
            <person name="Braeuer S."/>
            <person name="Cadillo-Quiroz H."/>
            <person name="Kyrpides N."/>
            <person name="Woyke T."/>
            <person name="Goodwin L."/>
            <person name="Detter C."/>
            <person name="Podell S."/>
            <person name="Yavitt J.B."/>
            <person name="Zinder S.H."/>
        </authorList>
    </citation>
    <scope>NUCLEOTIDE SEQUENCE [LARGE SCALE GENOMIC DNA]</scope>
    <source>
        <strain evidence="5">DSM 21154 / JCM 14090 / 6A8</strain>
    </source>
</reference>
<proteinExistence type="predicted"/>
<dbReference type="eggNOG" id="arCOG00634">
    <property type="taxonomic scope" value="Archaea"/>
</dbReference>
<dbReference type="InterPro" id="IPR038076">
    <property type="entry name" value="MgtE_N_sf"/>
</dbReference>
<dbReference type="SUPFAM" id="SSF158791">
    <property type="entry name" value="MgtE N-terminal domain-like"/>
    <property type="match status" value="1"/>
</dbReference>
<gene>
    <name evidence="4" type="ordered locus">Mboo_1436</name>
</gene>
<dbReference type="CDD" id="cd04606">
    <property type="entry name" value="CBS_pair_Mg_transporter"/>
    <property type="match status" value="1"/>
</dbReference>
<name>A7I893_METB6</name>
<dbReference type="InterPro" id="IPR046342">
    <property type="entry name" value="CBS_dom_sf"/>
</dbReference>
<dbReference type="GO" id="GO:0009086">
    <property type="term" value="P:methionine biosynthetic process"/>
    <property type="evidence" value="ECO:0007669"/>
    <property type="project" value="UniProtKB-KW"/>
</dbReference>
<sequence length="425" mass="47869">MTPNETATGAAKAADKEIFLSEILGIPVLSREKKIGTLSDLIIVETAKIPEVKSLYVKRSFGYPSLIIPWENVVELGHRVIVDIPALEPFEANPPEDALLLKDYVMDKKVLDLEESEVEVVYDIRLVHRNKKLYVTDVDTGKSARLRRFGLKTLSRVFSSEEPEDQMISWTYIQPLPTNIGSFKGDVKLKVLKENLAEIHPVDLADIIEELDHDQRMAVFASLDNEHASDTLEEIEPNVQRDLIASLDIAKVVPLISTMTPGQAADVLSAIPHSEAEDILEALTPEMTKKIRAITEKQEEKVIHYTTQKILKFLPETLVEYVQNDYPNHARGKDVIMYIYVVDAQEHLMGVVDLKELLIADDKAPLSAIMSENVISVNAESTLKEASQEFERYGFRALPVTDDEEHLIGAIPYRDVMDLTHHLLE</sequence>
<dbReference type="STRING" id="456442.Mboo_1436"/>
<dbReference type="PROSITE" id="PS51371">
    <property type="entry name" value="CBS"/>
    <property type="match status" value="1"/>
</dbReference>
<evidence type="ECO:0000313" key="4">
    <source>
        <dbReference type="EMBL" id="ABS55954.1"/>
    </source>
</evidence>
<evidence type="ECO:0000256" key="1">
    <source>
        <dbReference type="ARBA" id="ARBA00023167"/>
    </source>
</evidence>
<dbReference type="InterPro" id="IPR000644">
    <property type="entry name" value="CBS_dom"/>
</dbReference>
<feature type="domain" description="CBS" evidence="3">
    <location>
        <begin position="370"/>
        <end position="425"/>
    </location>
</feature>
<keyword evidence="2" id="KW-0129">CBS domain</keyword>
<dbReference type="Gene3D" id="2.30.30.240">
    <property type="entry name" value="PRC-barrel domain"/>
    <property type="match status" value="1"/>
</dbReference>